<feature type="coiled-coil region" evidence="1">
    <location>
        <begin position="171"/>
        <end position="198"/>
    </location>
</feature>
<evidence type="ECO:0000313" key="3">
    <source>
        <dbReference type="EMBL" id="GEZ12578.1"/>
    </source>
</evidence>
<sequence length="352" mass="39815">MISQPPIGGITHVLDSPDDEENTRSSHEYLNDLEEEYQTRALLAKSKRFFKKGTQKFSNEKATDQTECHKYGKKGYFARDYWSKTLVSLYQSPFQPKPLASSQHKPELRPTKDFEVEYKKVKAKLALLSSSASASKAATVKKKGLIAEAYEWDKEEVSSDDNQMVEVKHVNTEILKENKNLRKELKELTSITETWLNRFNKVNQYISEQIPSQKKRILRVDQLTEDPSSSGQKDLDFVKSSADDTKVSITGVERPWLSEAEGFILPNHDTGRILLAESQRNIIDPLVAVTDSSATDYDSTDDSLICSTSLSPRKKLDGVEPVSGLKTFKSILRSKSTFKAKTKKLTQLLLVN</sequence>
<evidence type="ECO:0000256" key="1">
    <source>
        <dbReference type="SAM" id="Coils"/>
    </source>
</evidence>
<feature type="region of interest" description="Disordered" evidence="2">
    <location>
        <begin position="1"/>
        <end position="25"/>
    </location>
</feature>
<dbReference type="AlphaFoldDB" id="A0A699I288"/>
<comment type="caution">
    <text evidence="3">The sequence shown here is derived from an EMBL/GenBank/DDBJ whole genome shotgun (WGS) entry which is preliminary data.</text>
</comment>
<protein>
    <recommendedName>
        <fullName evidence="4">Retrovirus-related Pol polyprotein from transposon TNT 1-94</fullName>
    </recommendedName>
</protein>
<evidence type="ECO:0008006" key="4">
    <source>
        <dbReference type="Google" id="ProtNLM"/>
    </source>
</evidence>
<evidence type="ECO:0000256" key="2">
    <source>
        <dbReference type="SAM" id="MobiDB-lite"/>
    </source>
</evidence>
<reference evidence="3" key="1">
    <citation type="journal article" date="2019" name="Sci. Rep.">
        <title>Draft genome of Tanacetum cinerariifolium, the natural source of mosquito coil.</title>
        <authorList>
            <person name="Yamashiro T."/>
            <person name="Shiraishi A."/>
            <person name="Satake H."/>
            <person name="Nakayama K."/>
        </authorList>
    </citation>
    <scope>NUCLEOTIDE SEQUENCE</scope>
</reference>
<dbReference type="EMBL" id="BKCJ010243489">
    <property type="protein sequence ID" value="GEZ12578.1"/>
    <property type="molecule type" value="Genomic_DNA"/>
</dbReference>
<keyword evidence="1" id="KW-0175">Coiled coil</keyword>
<gene>
    <name evidence="3" type="ORF">Tci_484551</name>
</gene>
<name>A0A699I288_TANCI</name>
<proteinExistence type="predicted"/>
<accession>A0A699I288</accession>
<organism evidence="3">
    <name type="scientific">Tanacetum cinerariifolium</name>
    <name type="common">Dalmatian daisy</name>
    <name type="synonym">Chrysanthemum cinerariifolium</name>
    <dbReference type="NCBI Taxonomy" id="118510"/>
    <lineage>
        <taxon>Eukaryota</taxon>
        <taxon>Viridiplantae</taxon>
        <taxon>Streptophyta</taxon>
        <taxon>Embryophyta</taxon>
        <taxon>Tracheophyta</taxon>
        <taxon>Spermatophyta</taxon>
        <taxon>Magnoliopsida</taxon>
        <taxon>eudicotyledons</taxon>
        <taxon>Gunneridae</taxon>
        <taxon>Pentapetalae</taxon>
        <taxon>asterids</taxon>
        <taxon>campanulids</taxon>
        <taxon>Asterales</taxon>
        <taxon>Asteraceae</taxon>
        <taxon>Asteroideae</taxon>
        <taxon>Anthemideae</taxon>
        <taxon>Anthemidinae</taxon>
        <taxon>Tanacetum</taxon>
    </lineage>
</organism>